<dbReference type="AlphaFoldDB" id="A0ABD0XQY4"/>
<sequence>MIPATPTCHAITDLGSPSARFKPETMTIATVPVLRATVPVLRATMVAMASSRLSRPPRLPGVTTDIQKQEMDLDSDITSRVCEEALELENGEEEAKEGHT</sequence>
<evidence type="ECO:0000313" key="2">
    <source>
        <dbReference type="Proteomes" id="UP001557470"/>
    </source>
</evidence>
<proteinExistence type="predicted"/>
<keyword evidence="2" id="KW-1185">Reference proteome</keyword>
<evidence type="ECO:0000313" key="1">
    <source>
        <dbReference type="EMBL" id="KAL1005465.1"/>
    </source>
</evidence>
<comment type="caution">
    <text evidence="1">The sequence shown here is derived from an EMBL/GenBank/DDBJ whole genome shotgun (WGS) entry which is preliminary data.</text>
</comment>
<reference evidence="1 2" key="1">
    <citation type="submission" date="2024-06" db="EMBL/GenBank/DDBJ databases">
        <authorList>
            <person name="Pan Q."/>
            <person name="Wen M."/>
            <person name="Jouanno E."/>
            <person name="Zahm M."/>
            <person name="Klopp C."/>
            <person name="Cabau C."/>
            <person name="Louis A."/>
            <person name="Berthelot C."/>
            <person name="Parey E."/>
            <person name="Roest Crollius H."/>
            <person name="Montfort J."/>
            <person name="Robinson-Rechavi M."/>
            <person name="Bouchez O."/>
            <person name="Lampietro C."/>
            <person name="Lopez Roques C."/>
            <person name="Donnadieu C."/>
            <person name="Postlethwait J."/>
            <person name="Bobe J."/>
            <person name="Verreycken H."/>
            <person name="Guiguen Y."/>
        </authorList>
    </citation>
    <scope>NUCLEOTIDE SEQUENCE [LARGE SCALE GENOMIC DNA]</scope>
    <source>
        <strain evidence="1">Up_M1</strain>
        <tissue evidence="1">Testis</tissue>
    </source>
</reference>
<dbReference type="EMBL" id="JAGEUA010000002">
    <property type="protein sequence ID" value="KAL1005465.1"/>
    <property type="molecule type" value="Genomic_DNA"/>
</dbReference>
<organism evidence="1 2">
    <name type="scientific">Umbra pygmaea</name>
    <name type="common">Eastern mudminnow</name>
    <dbReference type="NCBI Taxonomy" id="75934"/>
    <lineage>
        <taxon>Eukaryota</taxon>
        <taxon>Metazoa</taxon>
        <taxon>Chordata</taxon>
        <taxon>Craniata</taxon>
        <taxon>Vertebrata</taxon>
        <taxon>Euteleostomi</taxon>
        <taxon>Actinopterygii</taxon>
        <taxon>Neopterygii</taxon>
        <taxon>Teleostei</taxon>
        <taxon>Protacanthopterygii</taxon>
        <taxon>Esociformes</taxon>
        <taxon>Umbridae</taxon>
        <taxon>Umbra</taxon>
    </lineage>
</organism>
<dbReference type="Proteomes" id="UP001557470">
    <property type="component" value="Unassembled WGS sequence"/>
</dbReference>
<gene>
    <name evidence="1" type="ORF">UPYG_G00059500</name>
</gene>
<name>A0ABD0XQY4_UMBPY</name>
<protein>
    <submittedName>
        <fullName evidence="1">Uncharacterized protein</fullName>
    </submittedName>
</protein>
<accession>A0ABD0XQY4</accession>